<dbReference type="InterPro" id="IPR050214">
    <property type="entry name" value="Cys_Synth/Cystath_Beta-Synth"/>
</dbReference>
<dbReference type="InterPro" id="IPR036052">
    <property type="entry name" value="TrpB-like_PALP_sf"/>
</dbReference>
<evidence type="ECO:0000313" key="3">
    <source>
        <dbReference type="Proteomes" id="UP001500837"/>
    </source>
</evidence>
<evidence type="ECO:0000313" key="2">
    <source>
        <dbReference type="EMBL" id="GAA0308837.1"/>
    </source>
</evidence>
<dbReference type="Proteomes" id="UP001500837">
    <property type="component" value="Unassembled WGS sequence"/>
</dbReference>
<dbReference type="NCBIfam" id="NF006050">
    <property type="entry name" value="PRK08197.1"/>
    <property type="match status" value="1"/>
</dbReference>
<dbReference type="Pfam" id="PF00291">
    <property type="entry name" value="PALP"/>
    <property type="match status" value="1"/>
</dbReference>
<dbReference type="PANTHER" id="PTHR10314">
    <property type="entry name" value="CYSTATHIONINE BETA-SYNTHASE"/>
    <property type="match status" value="1"/>
</dbReference>
<dbReference type="InterPro" id="IPR001926">
    <property type="entry name" value="TrpB-like_PALP"/>
</dbReference>
<dbReference type="Gene3D" id="3.40.50.1100">
    <property type="match status" value="2"/>
</dbReference>
<accession>A0AAV3SA11</accession>
<proteinExistence type="predicted"/>
<dbReference type="SUPFAM" id="SSF53686">
    <property type="entry name" value="Tryptophan synthase beta subunit-like PLP-dependent enzymes"/>
    <property type="match status" value="1"/>
</dbReference>
<gene>
    <name evidence="2" type="ORF">GCM10009066_23010</name>
</gene>
<dbReference type="RefSeq" id="WP_211312260.1">
    <property type="nucleotide sequence ID" value="NZ_BAAABL010000068.1"/>
</dbReference>
<organism evidence="2 3">
    <name type="scientific">Halarchaeum salinum</name>
    <dbReference type="NCBI Taxonomy" id="489912"/>
    <lineage>
        <taxon>Archaea</taxon>
        <taxon>Methanobacteriati</taxon>
        <taxon>Methanobacteriota</taxon>
        <taxon>Stenosarchaea group</taxon>
        <taxon>Halobacteria</taxon>
        <taxon>Halobacteriales</taxon>
        <taxon>Halobacteriaceae</taxon>
    </lineage>
</organism>
<protein>
    <submittedName>
        <fullName evidence="2">Threonine synthase</fullName>
    </submittedName>
</protein>
<sequence length="397" mass="41364">METNPAFAGVRCTACDTMFDADEVSGRCPSCEGVLDATYDLDALDLAPETFAERSPRSQWRYRELLPFAPDAAVTTMEGETPLVPVPSLAAEFGVAAVYVKDEGRNPTGTIDDRGQSVAVTAAKRAGASDVALASTGDDGQSAAAYAARAGLDSHTFVPSRAGFTNKAMVNVHGGDMSVVEGRIDDAEAAFADAVAERDDWHPVQALATPYAHEGLKTAYIEIAAALDWETPDVVIHPTGRGTGLHAFYKAARELDATGLTDAIPKLYAAQAEGCAPIVRAFEEGRESHEPWERPDTICGRIEIPDPAGGNLALDAIRATDGGAVSVPDPETLEGATSVAETAGLELSASSGTAVATAYALAERGELDADDTLVLVNAGTGSKDGDILRSHLMSKGI</sequence>
<keyword evidence="3" id="KW-1185">Reference proteome</keyword>
<feature type="domain" description="Tryptophan synthase beta chain-like PALP" evidence="1">
    <location>
        <begin position="75"/>
        <end position="379"/>
    </location>
</feature>
<reference evidence="2 3" key="1">
    <citation type="journal article" date="2019" name="Int. J. Syst. Evol. Microbiol.">
        <title>The Global Catalogue of Microorganisms (GCM) 10K type strain sequencing project: providing services to taxonomists for standard genome sequencing and annotation.</title>
        <authorList>
            <consortium name="The Broad Institute Genomics Platform"/>
            <consortium name="The Broad Institute Genome Sequencing Center for Infectious Disease"/>
            <person name="Wu L."/>
            <person name="Ma J."/>
        </authorList>
    </citation>
    <scope>NUCLEOTIDE SEQUENCE [LARGE SCALE GENOMIC DNA]</scope>
    <source>
        <strain evidence="2 3">JCM 16330</strain>
    </source>
</reference>
<evidence type="ECO:0000259" key="1">
    <source>
        <dbReference type="Pfam" id="PF00291"/>
    </source>
</evidence>
<dbReference type="CDD" id="cd01563">
    <property type="entry name" value="Thr-synth_1"/>
    <property type="match status" value="1"/>
</dbReference>
<name>A0AAV3SA11_9EURY</name>
<comment type="caution">
    <text evidence="2">The sequence shown here is derived from an EMBL/GenBank/DDBJ whole genome shotgun (WGS) entry which is preliminary data.</text>
</comment>
<dbReference type="EMBL" id="BAAABL010000068">
    <property type="protein sequence ID" value="GAA0308837.1"/>
    <property type="molecule type" value="Genomic_DNA"/>
</dbReference>
<dbReference type="AlphaFoldDB" id="A0AAV3SA11"/>